<evidence type="ECO:0000313" key="4">
    <source>
        <dbReference type="Proteomes" id="UP000658320"/>
    </source>
</evidence>
<comment type="caution">
    <text evidence="3">The sequence shown here is derived from an EMBL/GenBank/DDBJ whole genome shotgun (WGS) entry which is preliminary data.</text>
</comment>
<dbReference type="SUPFAM" id="SSF48317">
    <property type="entry name" value="Acid phosphatase/Vanadium-dependent haloperoxidase"/>
    <property type="match status" value="1"/>
</dbReference>
<keyword evidence="1" id="KW-0812">Transmembrane</keyword>
<dbReference type="InterPro" id="IPR036938">
    <property type="entry name" value="PAP2/HPO_sf"/>
</dbReference>
<organism evidence="3 4">
    <name type="scientific">Streptomyces aurantiogriseus</name>
    <dbReference type="NCBI Taxonomy" id="66870"/>
    <lineage>
        <taxon>Bacteria</taxon>
        <taxon>Bacillati</taxon>
        <taxon>Actinomycetota</taxon>
        <taxon>Actinomycetes</taxon>
        <taxon>Kitasatosporales</taxon>
        <taxon>Streptomycetaceae</taxon>
        <taxon>Streptomyces</taxon>
    </lineage>
</organism>
<feature type="transmembrane region" description="Helical" evidence="1">
    <location>
        <begin position="70"/>
        <end position="91"/>
    </location>
</feature>
<feature type="transmembrane region" description="Helical" evidence="1">
    <location>
        <begin position="174"/>
        <end position="195"/>
    </location>
</feature>
<evidence type="ECO:0000256" key="1">
    <source>
        <dbReference type="SAM" id="Phobius"/>
    </source>
</evidence>
<keyword evidence="1" id="KW-0472">Membrane</keyword>
<evidence type="ECO:0000313" key="3">
    <source>
        <dbReference type="EMBL" id="GGR15116.1"/>
    </source>
</evidence>
<dbReference type="RefSeq" id="WP_189937165.1">
    <property type="nucleotide sequence ID" value="NZ_BMSX01000007.1"/>
</dbReference>
<proteinExistence type="predicted"/>
<dbReference type="AlphaFoldDB" id="A0A918FA50"/>
<keyword evidence="4" id="KW-1185">Reference proteome</keyword>
<feature type="transmembrane region" description="Helical" evidence="1">
    <location>
        <begin position="201"/>
        <end position="219"/>
    </location>
</feature>
<evidence type="ECO:0000259" key="2">
    <source>
        <dbReference type="SMART" id="SM00014"/>
    </source>
</evidence>
<feature type="transmembrane region" description="Helical" evidence="1">
    <location>
        <begin position="103"/>
        <end position="122"/>
    </location>
</feature>
<keyword evidence="1" id="KW-1133">Transmembrane helix</keyword>
<protein>
    <submittedName>
        <fullName evidence="3">Membrane protein</fullName>
    </submittedName>
</protein>
<feature type="domain" description="Phosphatidic acid phosphatase type 2/haloperoxidase" evidence="2">
    <location>
        <begin position="107"/>
        <end position="216"/>
    </location>
</feature>
<feature type="transmembrane region" description="Helical" evidence="1">
    <location>
        <begin position="142"/>
        <end position="167"/>
    </location>
</feature>
<accession>A0A918FA50</accession>
<feature type="transmembrane region" description="Helical" evidence="1">
    <location>
        <begin position="21"/>
        <end position="45"/>
    </location>
</feature>
<dbReference type="EMBL" id="BMSX01000007">
    <property type="protein sequence ID" value="GGR15116.1"/>
    <property type="molecule type" value="Genomic_DNA"/>
</dbReference>
<gene>
    <name evidence="3" type="ORF">GCM10010251_34000</name>
</gene>
<sequence length="224" mass="23833">MPTRPHQRTEDAPPDPDVPAPGVSFLALLLALPTLLFALFTWQVATDGPLLDLDGRLSRALVEPDRASDLLADLGNVSVAVPALVLVAWYVARRGRAAGTGRWWLPSVAALVLIVLVPLIVVPLKEWTARPGTPVVPPATGYYPSGHTATAAVAYGSAALILLPWLLTALARRAVVATAAVLVAAVSFGLVRHGYHWPLDVVASWCLGVAMLGALWLFLRRVAR</sequence>
<reference evidence="3" key="1">
    <citation type="journal article" date="2014" name="Int. J. Syst. Evol. Microbiol.">
        <title>Complete genome sequence of Corynebacterium casei LMG S-19264T (=DSM 44701T), isolated from a smear-ripened cheese.</title>
        <authorList>
            <consortium name="US DOE Joint Genome Institute (JGI-PGF)"/>
            <person name="Walter F."/>
            <person name="Albersmeier A."/>
            <person name="Kalinowski J."/>
            <person name="Ruckert C."/>
        </authorList>
    </citation>
    <scope>NUCLEOTIDE SEQUENCE</scope>
    <source>
        <strain evidence="3">JCM 4346</strain>
    </source>
</reference>
<dbReference type="SMART" id="SM00014">
    <property type="entry name" value="acidPPc"/>
    <property type="match status" value="1"/>
</dbReference>
<reference evidence="3" key="2">
    <citation type="submission" date="2020-09" db="EMBL/GenBank/DDBJ databases">
        <authorList>
            <person name="Sun Q."/>
            <person name="Ohkuma M."/>
        </authorList>
    </citation>
    <scope>NUCLEOTIDE SEQUENCE</scope>
    <source>
        <strain evidence="3">JCM 4346</strain>
    </source>
</reference>
<name>A0A918FA50_9ACTN</name>
<dbReference type="Proteomes" id="UP000658320">
    <property type="component" value="Unassembled WGS sequence"/>
</dbReference>
<dbReference type="Pfam" id="PF01569">
    <property type="entry name" value="PAP2"/>
    <property type="match status" value="1"/>
</dbReference>
<dbReference type="Gene3D" id="1.20.144.10">
    <property type="entry name" value="Phosphatidic acid phosphatase type 2/haloperoxidase"/>
    <property type="match status" value="1"/>
</dbReference>
<dbReference type="InterPro" id="IPR000326">
    <property type="entry name" value="PAP2/HPO"/>
</dbReference>